<dbReference type="InterPro" id="IPR046522">
    <property type="entry name" value="DUF6699"/>
</dbReference>
<evidence type="ECO:0000313" key="4">
    <source>
        <dbReference type="Proteomes" id="UP001221142"/>
    </source>
</evidence>
<comment type="caution">
    <text evidence="3">The sequence shown here is derived from an EMBL/GenBank/DDBJ whole genome shotgun (WGS) entry which is preliminary data.</text>
</comment>
<protein>
    <recommendedName>
        <fullName evidence="2">DUF6699 domain-containing protein</fullName>
    </recommendedName>
</protein>
<organism evidence="3 4">
    <name type="scientific">Roridomyces roridus</name>
    <dbReference type="NCBI Taxonomy" id="1738132"/>
    <lineage>
        <taxon>Eukaryota</taxon>
        <taxon>Fungi</taxon>
        <taxon>Dikarya</taxon>
        <taxon>Basidiomycota</taxon>
        <taxon>Agaricomycotina</taxon>
        <taxon>Agaricomycetes</taxon>
        <taxon>Agaricomycetidae</taxon>
        <taxon>Agaricales</taxon>
        <taxon>Marasmiineae</taxon>
        <taxon>Mycenaceae</taxon>
        <taxon>Roridomyces</taxon>
    </lineage>
</organism>
<accession>A0AAD7FP68</accession>
<feature type="domain" description="DUF6699" evidence="2">
    <location>
        <begin position="72"/>
        <end position="201"/>
    </location>
</feature>
<dbReference type="Pfam" id="PF20415">
    <property type="entry name" value="DUF6699"/>
    <property type="match status" value="1"/>
</dbReference>
<gene>
    <name evidence="3" type="ORF">FB45DRAFT_866885</name>
</gene>
<name>A0AAD7FP68_9AGAR</name>
<evidence type="ECO:0000313" key="3">
    <source>
        <dbReference type="EMBL" id="KAJ7630387.1"/>
    </source>
</evidence>
<evidence type="ECO:0000259" key="2">
    <source>
        <dbReference type="Pfam" id="PF20415"/>
    </source>
</evidence>
<feature type="region of interest" description="Disordered" evidence="1">
    <location>
        <begin position="1"/>
        <end position="29"/>
    </location>
</feature>
<proteinExistence type="predicted"/>
<dbReference type="EMBL" id="JARKIF010000009">
    <property type="protein sequence ID" value="KAJ7630387.1"/>
    <property type="molecule type" value="Genomic_DNA"/>
</dbReference>
<feature type="compositionally biased region" description="Low complexity" evidence="1">
    <location>
        <begin position="20"/>
        <end position="29"/>
    </location>
</feature>
<sequence length="212" mass="23886">MPGKHVHFDTNVQYPPTPSPSHSISSLPSSYGPMTPPDNAFAYLPMTVPVVGPPVLHPVLQFTGQTPHPHVYFDVTFPVENIMVQSKLSVQDCATSPPVQSMLLVHPRLLWQIEIRCAPGMRYIRVCDVLKGIYEGLRTGVQGQVYEGLPDGTRQQVSSAFISRWQRMPNPKMQVEERKKGLKRVDWLEQGRVTFAGLRPQNEPNHWLLVLS</sequence>
<reference evidence="3" key="1">
    <citation type="submission" date="2023-03" db="EMBL/GenBank/DDBJ databases">
        <title>Massive genome expansion in bonnet fungi (Mycena s.s.) driven by repeated elements and novel gene families across ecological guilds.</title>
        <authorList>
            <consortium name="Lawrence Berkeley National Laboratory"/>
            <person name="Harder C.B."/>
            <person name="Miyauchi S."/>
            <person name="Viragh M."/>
            <person name="Kuo A."/>
            <person name="Thoen E."/>
            <person name="Andreopoulos B."/>
            <person name="Lu D."/>
            <person name="Skrede I."/>
            <person name="Drula E."/>
            <person name="Henrissat B."/>
            <person name="Morin E."/>
            <person name="Kohler A."/>
            <person name="Barry K."/>
            <person name="LaButti K."/>
            <person name="Morin E."/>
            <person name="Salamov A."/>
            <person name="Lipzen A."/>
            <person name="Mereny Z."/>
            <person name="Hegedus B."/>
            <person name="Baldrian P."/>
            <person name="Stursova M."/>
            <person name="Weitz H."/>
            <person name="Taylor A."/>
            <person name="Grigoriev I.V."/>
            <person name="Nagy L.G."/>
            <person name="Martin F."/>
            <person name="Kauserud H."/>
        </authorList>
    </citation>
    <scope>NUCLEOTIDE SEQUENCE</scope>
    <source>
        <strain evidence="3">9284</strain>
    </source>
</reference>
<dbReference type="Proteomes" id="UP001221142">
    <property type="component" value="Unassembled WGS sequence"/>
</dbReference>
<evidence type="ECO:0000256" key="1">
    <source>
        <dbReference type="SAM" id="MobiDB-lite"/>
    </source>
</evidence>
<dbReference type="AlphaFoldDB" id="A0AAD7FP68"/>
<keyword evidence="4" id="KW-1185">Reference proteome</keyword>